<evidence type="ECO:0000313" key="1">
    <source>
        <dbReference type="EMBL" id="KYC48812.1"/>
    </source>
</evidence>
<proteinExistence type="predicted"/>
<dbReference type="EMBL" id="LNGD01000133">
    <property type="protein sequence ID" value="KYC48812.1"/>
    <property type="molecule type" value="Genomic_DNA"/>
</dbReference>
<comment type="caution">
    <text evidence="1">The sequence shown here is derived from an EMBL/GenBank/DDBJ whole genome shotgun (WGS) entry which is preliminary data.</text>
</comment>
<dbReference type="Proteomes" id="UP000075578">
    <property type="component" value="Unassembled WGS sequence"/>
</dbReference>
<dbReference type="AlphaFoldDB" id="A0A150IV36"/>
<sequence length="182" mass="21570">MTSKEDYNKLLLFLYKELIEEKKDGISPKNVVQEFQDWTPDRINNSYVYLRDNHYLKFISLPSNYNGVFDFWIQGLYPYAIKLVEDELENKKQEKLREIFNEKPWEAIKLIKKDENKTLFLEAYIGKDLIIIGDTNLGINKGNVIERNLEDGTPERYTVLDKDLTNEKDGIPSHYKVKIKKE</sequence>
<name>A0A150IV36_9EURY</name>
<protein>
    <submittedName>
        <fullName evidence="1">Uncharacterized protein</fullName>
    </submittedName>
</protein>
<organism evidence="1 2">
    <name type="scientific">Candidatus Methanofastidiosum methylothiophilum</name>
    <dbReference type="NCBI Taxonomy" id="1705564"/>
    <lineage>
        <taxon>Archaea</taxon>
        <taxon>Methanobacteriati</taxon>
        <taxon>Methanobacteriota</taxon>
        <taxon>Stenosarchaea group</taxon>
        <taxon>Candidatus Methanofastidiosia</taxon>
        <taxon>Candidatus Methanofastidiosales</taxon>
        <taxon>Candidatus Methanofastidiosaceae</taxon>
        <taxon>Candidatus Methanofastidiosum</taxon>
    </lineage>
</organism>
<reference evidence="1 2" key="1">
    <citation type="journal article" date="2016" name="ISME J.">
        <title>Chasing the elusive Euryarchaeota class WSA2: genomes reveal a uniquely fastidious methyl-reducing methanogen.</title>
        <authorList>
            <person name="Nobu M.K."/>
            <person name="Narihiro T."/>
            <person name="Kuroda K."/>
            <person name="Mei R."/>
            <person name="Liu W.T."/>
        </authorList>
    </citation>
    <scope>NUCLEOTIDE SEQUENCE [LARGE SCALE GENOMIC DNA]</scope>
    <source>
        <strain evidence="1">U1lsi0528_Bin089</strain>
    </source>
</reference>
<gene>
    <name evidence="1" type="ORF">AMQ74_01571</name>
</gene>
<accession>A0A150IV36</accession>
<evidence type="ECO:0000313" key="2">
    <source>
        <dbReference type="Proteomes" id="UP000075578"/>
    </source>
</evidence>